<protein>
    <recommendedName>
        <fullName evidence="14">Sodium/proline symporter</fullName>
    </recommendedName>
    <alternativeName>
        <fullName evidence="14">Proline permease</fullName>
    </alternativeName>
</protein>
<comment type="similarity">
    <text evidence="2 13">Belongs to the sodium:solute symporter (SSF) (TC 2.A.21) family.</text>
</comment>
<dbReference type="RefSeq" id="WP_113660271.1">
    <property type="nucleotide sequence ID" value="NZ_KZ845677.1"/>
</dbReference>
<feature type="transmembrane region" description="Helical" evidence="14">
    <location>
        <begin position="275"/>
        <end position="296"/>
    </location>
</feature>
<feature type="transmembrane region" description="Helical" evidence="14">
    <location>
        <begin position="160"/>
        <end position="183"/>
    </location>
</feature>
<evidence type="ECO:0000256" key="4">
    <source>
        <dbReference type="ARBA" id="ARBA00022475"/>
    </source>
</evidence>
<dbReference type="GO" id="GO:0015193">
    <property type="term" value="F:L-proline transmembrane transporter activity"/>
    <property type="evidence" value="ECO:0007669"/>
    <property type="project" value="TreeGrafter"/>
</dbReference>
<evidence type="ECO:0000256" key="13">
    <source>
        <dbReference type="RuleBase" id="RU362091"/>
    </source>
</evidence>
<name>A0A364K116_9BACL</name>
<keyword evidence="3 14" id="KW-0813">Transport</keyword>
<dbReference type="GO" id="GO:0031402">
    <property type="term" value="F:sodium ion binding"/>
    <property type="evidence" value="ECO:0007669"/>
    <property type="project" value="UniProtKB-UniRule"/>
</dbReference>
<dbReference type="EMBL" id="QJKK01000015">
    <property type="protein sequence ID" value="RAL21388.1"/>
    <property type="molecule type" value="Genomic_DNA"/>
</dbReference>
<evidence type="ECO:0000256" key="8">
    <source>
        <dbReference type="ARBA" id="ARBA00023053"/>
    </source>
</evidence>
<evidence type="ECO:0000256" key="14">
    <source>
        <dbReference type="RuleBase" id="RU366012"/>
    </source>
</evidence>
<feature type="transmembrane region" description="Helical" evidence="14">
    <location>
        <begin position="365"/>
        <end position="385"/>
    </location>
</feature>
<dbReference type="PANTHER" id="PTHR48086">
    <property type="entry name" value="SODIUM/PROLINE SYMPORTER-RELATED"/>
    <property type="match status" value="1"/>
</dbReference>
<dbReference type="GO" id="GO:0015824">
    <property type="term" value="P:proline transport"/>
    <property type="evidence" value="ECO:0007669"/>
    <property type="project" value="UniProtKB-UniRule"/>
</dbReference>
<evidence type="ECO:0000256" key="12">
    <source>
        <dbReference type="ARBA" id="ARBA00033708"/>
    </source>
</evidence>
<dbReference type="InterPro" id="IPR011851">
    <property type="entry name" value="Na/Pro_symporter"/>
</dbReference>
<dbReference type="CDD" id="cd11475">
    <property type="entry name" value="SLC5sbd_PutP"/>
    <property type="match status" value="1"/>
</dbReference>
<feature type="transmembrane region" description="Helical" evidence="14">
    <location>
        <begin position="6"/>
        <end position="24"/>
    </location>
</feature>
<feature type="transmembrane region" description="Helical" evidence="14">
    <location>
        <begin position="190"/>
        <end position="211"/>
    </location>
</feature>
<dbReference type="PANTHER" id="PTHR48086:SF3">
    <property type="entry name" value="SODIUM_PROLINE SYMPORTER"/>
    <property type="match status" value="1"/>
</dbReference>
<evidence type="ECO:0000256" key="3">
    <source>
        <dbReference type="ARBA" id="ARBA00022448"/>
    </source>
</evidence>
<feature type="transmembrane region" description="Helical" evidence="14">
    <location>
        <begin position="122"/>
        <end position="140"/>
    </location>
</feature>
<feature type="transmembrane region" description="Helical" evidence="14">
    <location>
        <begin position="316"/>
        <end position="344"/>
    </location>
</feature>
<evidence type="ECO:0000256" key="7">
    <source>
        <dbReference type="ARBA" id="ARBA00022989"/>
    </source>
</evidence>
<evidence type="ECO:0000256" key="10">
    <source>
        <dbReference type="ARBA" id="ARBA00023136"/>
    </source>
</evidence>
<accession>A0A364K116</accession>
<dbReference type="InterPro" id="IPR050277">
    <property type="entry name" value="Sodium:Solute_Symporter"/>
</dbReference>
<keyword evidence="14" id="KW-0029">Amino-acid transport</keyword>
<dbReference type="Proteomes" id="UP000251213">
    <property type="component" value="Unassembled WGS sequence"/>
</dbReference>
<dbReference type="InterPro" id="IPR038377">
    <property type="entry name" value="Na/Glc_symporter_sf"/>
</dbReference>
<gene>
    <name evidence="15" type="primary">putP</name>
    <name evidence="15" type="ORF">DL897_16750</name>
</gene>
<dbReference type="InterPro" id="IPR018212">
    <property type="entry name" value="Na/solute_symporter_CS"/>
</dbReference>
<keyword evidence="5 14" id="KW-0812">Transmembrane</keyword>
<comment type="subcellular location">
    <subcellularLocation>
        <location evidence="1 14">Cell membrane</location>
        <topology evidence="1 14">Multi-pass membrane protein</topology>
    </subcellularLocation>
</comment>
<dbReference type="OrthoDB" id="9810181at2"/>
<keyword evidence="16" id="KW-1185">Reference proteome</keyword>
<dbReference type="GO" id="GO:0005886">
    <property type="term" value="C:plasma membrane"/>
    <property type="evidence" value="ECO:0007669"/>
    <property type="project" value="UniProtKB-SubCell"/>
</dbReference>
<sequence length="489" mass="53257">MDYQIFISIGIYIVAMLLIGFYAYKKTDNLSDYMLGGRNLGPVVTALSAGASDMSGWLLMGLPGAMYVNGLSSGWIVVGLTVGAYLNWLFVAPRLRVYTEITNNSLTIPDYFANRFKDHSHILRIASALVILIFFTLYTSSGMVAGGELFKSSFHLDYKLGLWLTAGVVIIYTLFGGFIAVSWTDLVQGIMMVIALILVPIVTMMNIGGIGPTFTKIHAVDPTLLDALKGTSVIGIISLLAWGLGYFGQPHIIVRFMAITSIKEMKSARRVGMGWMIFSVVGAMFTGLVGIAYFAITTKKLDNPETVFIVLSNTLFHPLIAGFFLAAILAAIMSTISSQLLVTASSLTQDFYRVFLRRNASDKEMVLVGRLSLLLVAIIALLLALNPNKTILNLVAYAWAGFGASFGPVVLLSLYWKRMTKWGALAGMVVGAVTVLIWEQVKALEAIYEIIPGFIAGAIAIVVVSLLTKKPTDEMEKEFEEATTQVSVR</sequence>
<comment type="caution">
    <text evidence="15">The sequence shown here is derived from an EMBL/GenBank/DDBJ whole genome shotgun (WGS) entry which is preliminary data.</text>
</comment>
<keyword evidence="7 14" id="KW-1133">Transmembrane helix</keyword>
<evidence type="ECO:0000256" key="5">
    <source>
        <dbReference type="ARBA" id="ARBA00022692"/>
    </source>
</evidence>
<feature type="transmembrane region" description="Helical" evidence="14">
    <location>
        <begin position="391"/>
        <end position="415"/>
    </location>
</feature>
<evidence type="ECO:0000256" key="6">
    <source>
        <dbReference type="ARBA" id="ARBA00022847"/>
    </source>
</evidence>
<keyword evidence="9 14" id="KW-0406">Ion transport</keyword>
<organism evidence="15 16">
    <name type="scientific">Thermoflavimicrobium daqui</name>
    <dbReference type="NCBI Taxonomy" id="2137476"/>
    <lineage>
        <taxon>Bacteria</taxon>
        <taxon>Bacillati</taxon>
        <taxon>Bacillota</taxon>
        <taxon>Bacilli</taxon>
        <taxon>Bacillales</taxon>
        <taxon>Thermoactinomycetaceae</taxon>
        <taxon>Thermoflavimicrobium</taxon>
    </lineage>
</organism>
<keyword evidence="11 14" id="KW-0739">Sodium transport</keyword>
<dbReference type="NCBIfam" id="TIGR02121">
    <property type="entry name" value="Na_Pro_sym"/>
    <property type="match status" value="1"/>
</dbReference>
<feature type="transmembrane region" description="Helical" evidence="14">
    <location>
        <begin position="231"/>
        <end position="254"/>
    </location>
</feature>
<keyword evidence="6 14" id="KW-0769">Symport</keyword>
<evidence type="ECO:0000313" key="15">
    <source>
        <dbReference type="EMBL" id="RAL21388.1"/>
    </source>
</evidence>
<evidence type="ECO:0000256" key="11">
    <source>
        <dbReference type="ARBA" id="ARBA00023201"/>
    </source>
</evidence>
<keyword evidence="4 14" id="KW-1003">Cell membrane</keyword>
<dbReference type="PROSITE" id="PS50283">
    <property type="entry name" value="NA_SOLUT_SYMP_3"/>
    <property type="match status" value="1"/>
</dbReference>
<reference evidence="15 16" key="2">
    <citation type="submission" date="2018-06" db="EMBL/GenBank/DDBJ databases">
        <authorList>
            <person name="Zhirakovskaya E."/>
        </authorList>
    </citation>
    <scope>NUCLEOTIDE SEQUENCE [LARGE SCALE GENOMIC DNA]</scope>
    <source>
        <strain evidence="15 16">FBKL4.011</strain>
    </source>
</reference>
<evidence type="ECO:0000256" key="1">
    <source>
        <dbReference type="ARBA" id="ARBA00004651"/>
    </source>
</evidence>
<dbReference type="Pfam" id="PF00474">
    <property type="entry name" value="SSF"/>
    <property type="match status" value="1"/>
</dbReference>
<feature type="transmembrane region" description="Helical" evidence="14">
    <location>
        <begin position="422"/>
        <end position="441"/>
    </location>
</feature>
<dbReference type="AlphaFoldDB" id="A0A364K116"/>
<feature type="transmembrane region" description="Helical" evidence="14">
    <location>
        <begin position="447"/>
        <end position="467"/>
    </location>
</feature>
<dbReference type="FunFam" id="1.20.1730.10:FF:000002">
    <property type="entry name" value="Sodium/proline symporter"/>
    <property type="match status" value="1"/>
</dbReference>
<evidence type="ECO:0000256" key="9">
    <source>
        <dbReference type="ARBA" id="ARBA00023065"/>
    </source>
</evidence>
<proteinExistence type="inferred from homology"/>
<reference evidence="15 16" key="1">
    <citation type="submission" date="2018-06" db="EMBL/GenBank/DDBJ databases">
        <title>Thermoflavimicrobium daqus sp. nov., a thermophilic microbe isolated from Moutai-flavour Daqu.</title>
        <authorList>
            <person name="Wang X."/>
            <person name="Zhou H."/>
        </authorList>
    </citation>
    <scope>NUCLEOTIDE SEQUENCE [LARGE SCALE GENOMIC DNA]</scope>
    <source>
        <strain evidence="15 16">FBKL4.011</strain>
    </source>
</reference>
<keyword evidence="8 14" id="KW-0915">Sodium</keyword>
<evidence type="ECO:0000313" key="16">
    <source>
        <dbReference type="Proteomes" id="UP000251213"/>
    </source>
</evidence>
<feature type="transmembrane region" description="Helical" evidence="14">
    <location>
        <begin position="72"/>
        <end position="91"/>
    </location>
</feature>
<dbReference type="GO" id="GO:0005298">
    <property type="term" value="F:proline:sodium symporter activity"/>
    <property type="evidence" value="ECO:0007669"/>
    <property type="project" value="UniProtKB-UniRule"/>
</dbReference>
<comment type="catalytic activity">
    <reaction evidence="12">
        <text>L-proline(in) + Na(+)(in) = L-proline(out) + Na(+)(out)</text>
        <dbReference type="Rhea" id="RHEA:28967"/>
        <dbReference type="ChEBI" id="CHEBI:29101"/>
        <dbReference type="ChEBI" id="CHEBI:60039"/>
    </reaction>
</comment>
<dbReference type="Gene3D" id="1.20.1730.10">
    <property type="entry name" value="Sodium/glucose cotransporter"/>
    <property type="match status" value="1"/>
</dbReference>
<keyword evidence="10 14" id="KW-0472">Membrane</keyword>
<comment type="function">
    <text evidence="14">Catalyzes the sodium-dependent uptake of extracellular L-proline.</text>
</comment>
<dbReference type="InterPro" id="IPR001734">
    <property type="entry name" value="Na/solute_symporter"/>
</dbReference>
<dbReference type="PROSITE" id="PS00457">
    <property type="entry name" value="NA_SOLUT_SYMP_2"/>
    <property type="match status" value="1"/>
</dbReference>
<evidence type="ECO:0000256" key="2">
    <source>
        <dbReference type="ARBA" id="ARBA00006434"/>
    </source>
</evidence>
<dbReference type="NCBIfam" id="TIGR00813">
    <property type="entry name" value="sss"/>
    <property type="match status" value="1"/>
</dbReference>